<accession>A0A166G4B1</accession>
<evidence type="ECO:0000313" key="3">
    <source>
        <dbReference type="Proteomes" id="UP000076532"/>
    </source>
</evidence>
<gene>
    <name evidence="2" type="ORF">FIBSPDRAFT_864853</name>
</gene>
<dbReference type="EMBL" id="KV417582">
    <property type="protein sequence ID" value="KZP17456.1"/>
    <property type="molecule type" value="Genomic_DNA"/>
</dbReference>
<keyword evidence="3" id="KW-1185">Reference proteome</keyword>
<evidence type="ECO:0000313" key="2">
    <source>
        <dbReference type="EMBL" id="KZP17456.1"/>
    </source>
</evidence>
<proteinExistence type="predicted"/>
<protein>
    <submittedName>
        <fullName evidence="2">Uncharacterized protein</fullName>
    </submittedName>
</protein>
<feature type="region of interest" description="Disordered" evidence="1">
    <location>
        <begin position="157"/>
        <end position="179"/>
    </location>
</feature>
<dbReference type="AlphaFoldDB" id="A0A166G4B1"/>
<name>A0A166G4B1_9AGAM</name>
<dbReference type="Proteomes" id="UP000076532">
    <property type="component" value="Unassembled WGS sequence"/>
</dbReference>
<organism evidence="2 3">
    <name type="scientific">Athelia psychrophila</name>
    <dbReference type="NCBI Taxonomy" id="1759441"/>
    <lineage>
        <taxon>Eukaryota</taxon>
        <taxon>Fungi</taxon>
        <taxon>Dikarya</taxon>
        <taxon>Basidiomycota</taxon>
        <taxon>Agaricomycotina</taxon>
        <taxon>Agaricomycetes</taxon>
        <taxon>Agaricomycetidae</taxon>
        <taxon>Atheliales</taxon>
        <taxon>Atheliaceae</taxon>
        <taxon>Athelia</taxon>
    </lineage>
</organism>
<sequence>MLTFEIPSTRQRQWTNTVIITAADKSQKHPFPNKHSTSAPFPAGPNTTPTIFIIPNTAIISPLATTPLAQTAVCSPTVFPFSAAATCVLLFRSTRSDAPATTTAETYPRSTNNTSGEDEKMIWSVSEIFVGKALSAMESCFFATEVAWDPGAEDDVEYRAAHDPDPDAEDTFSTSNPPWHDLDLRISVLIRSASPNSRSDHIVSHFPPS</sequence>
<evidence type="ECO:0000256" key="1">
    <source>
        <dbReference type="SAM" id="MobiDB-lite"/>
    </source>
</evidence>
<reference evidence="2 3" key="1">
    <citation type="journal article" date="2016" name="Mol. Biol. Evol.">
        <title>Comparative Genomics of Early-Diverging Mushroom-Forming Fungi Provides Insights into the Origins of Lignocellulose Decay Capabilities.</title>
        <authorList>
            <person name="Nagy L.G."/>
            <person name="Riley R."/>
            <person name="Tritt A."/>
            <person name="Adam C."/>
            <person name="Daum C."/>
            <person name="Floudas D."/>
            <person name="Sun H."/>
            <person name="Yadav J.S."/>
            <person name="Pangilinan J."/>
            <person name="Larsson K.H."/>
            <person name="Matsuura K."/>
            <person name="Barry K."/>
            <person name="Labutti K."/>
            <person name="Kuo R."/>
            <person name="Ohm R.A."/>
            <person name="Bhattacharya S.S."/>
            <person name="Shirouzu T."/>
            <person name="Yoshinaga Y."/>
            <person name="Martin F.M."/>
            <person name="Grigoriev I.V."/>
            <person name="Hibbett D.S."/>
        </authorList>
    </citation>
    <scope>NUCLEOTIDE SEQUENCE [LARGE SCALE GENOMIC DNA]</scope>
    <source>
        <strain evidence="2 3">CBS 109695</strain>
    </source>
</reference>